<keyword evidence="3" id="KW-1185">Reference proteome</keyword>
<evidence type="ECO:0000313" key="3">
    <source>
        <dbReference type="Proteomes" id="UP001174691"/>
    </source>
</evidence>
<organism evidence="2 3">
    <name type="scientific">Coniochaeta hoffmannii</name>
    <dbReference type="NCBI Taxonomy" id="91930"/>
    <lineage>
        <taxon>Eukaryota</taxon>
        <taxon>Fungi</taxon>
        <taxon>Dikarya</taxon>
        <taxon>Ascomycota</taxon>
        <taxon>Pezizomycotina</taxon>
        <taxon>Sordariomycetes</taxon>
        <taxon>Sordariomycetidae</taxon>
        <taxon>Coniochaetales</taxon>
        <taxon>Coniochaetaceae</taxon>
        <taxon>Coniochaeta</taxon>
    </lineage>
</organism>
<proteinExistence type="predicted"/>
<reference evidence="2" key="1">
    <citation type="submission" date="2022-07" db="EMBL/GenBank/DDBJ databases">
        <title>Fungi with potential for degradation of polypropylene.</title>
        <authorList>
            <person name="Gostincar C."/>
        </authorList>
    </citation>
    <scope>NUCLEOTIDE SEQUENCE</scope>
    <source>
        <strain evidence="2">EXF-13287</strain>
    </source>
</reference>
<dbReference type="AlphaFoldDB" id="A0AA38R4B2"/>
<comment type="caution">
    <text evidence="2">The sequence shown here is derived from an EMBL/GenBank/DDBJ whole genome shotgun (WGS) entry which is preliminary data.</text>
</comment>
<gene>
    <name evidence="2" type="ORF">NKR19_g9157</name>
</gene>
<dbReference type="InterPro" id="IPR036673">
    <property type="entry name" value="Cyanovirin-N_sf"/>
</dbReference>
<evidence type="ECO:0000313" key="2">
    <source>
        <dbReference type="EMBL" id="KAJ9133125.1"/>
    </source>
</evidence>
<dbReference type="Gene3D" id="2.30.60.10">
    <property type="entry name" value="Cyanovirin-N"/>
    <property type="match status" value="1"/>
</dbReference>
<dbReference type="SUPFAM" id="SSF51322">
    <property type="entry name" value="Cyanovirin-N"/>
    <property type="match status" value="1"/>
</dbReference>
<name>A0AA38R4B2_9PEZI</name>
<evidence type="ECO:0000259" key="1">
    <source>
        <dbReference type="Pfam" id="PF08881"/>
    </source>
</evidence>
<sequence length="106" mass="11933">MFSNTARNLRLDGSLLRCELQQNGGGNWVGAEVDLNNHFDNNGFGKICSGGRGFWATLDHSKTRLDGHTFYGACSAGPNYPGTYYDFKLDLDRYFKNRDGRLVFIE</sequence>
<dbReference type="InterPro" id="IPR011058">
    <property type="entry name" value="Cyanovirin-N"/>
</dbReference>
<feature type="domain" description="Cyanovirin-N" evidence="1">
    <location>
        <begin position="2"/>
        <end position="103"/>
    </location>
</feature>
<dbReference type="Pfam" id="PF08881">
    <property type="entry name" value="CVNH"/>
    <property type="match status" value="1"/>
</dbReference>
<protein>
    <recommendedName>
        <fullName evidence="1">Cyanovirin-N domain-containing protein</fullName>
    </recommendedName>
</protein>
<dbReference type="Proteomes" id="UP001174691">
    <property type="component" value="Unassembled WGS sequence"/>
</dbReference>
<dbReference type="EMBL" id="JANBVN010000208">
    <property type="protein sequence ID" value="KAJ9133125.1"/>
    <property type="molecule type" value="Genomic_DNA"/>
</dbReference>
<accession>A0AA38R4B2</accession>